<dbReference type="Proteomes" id="UP000028488">
    <property type="component" value="Plasmid pPDG4"/>
</dbReference>
<proteinExistence type="predicted"/>
<protein>
    <submittedName>
        <fullName evidence="1">Uncharacterized protein</fullName>
    </submittedName>
</protein>
<name>A0A076F1Y6_RHOOP</name>
<gene>
    <name evidence="1" type="ORF">EP51_45980</name>
</gene>
<accession>A0A076F1Y6</accession>
<organism evidence="1 2">
    <name type="scientific">Rhodococcus opacus</name>
    <name type="common">Nocardia opaca</name>
    <dbReference type="NCBI Taxonomy" id="37919"/>
    <lineage>
        <taxon>Bacteria</taxon>
        <taxon>Bacillati</taxon>
        <taxon>Actinomycetota</taxon>
        <taxon>Actinomycetes</taxon>
        <taxon>Mycobacteriales</taxon>
        <taxon>Nocardiaceae</taxon>
        <taxon>Rhodococcus</taxon>
    </lineage>
</organism>
<geneLocation type="plasmid" evidence="1 2">
    <name>pPDG4</name>
</geneLocation>
<evidence type="ECO:0000313" key="1">
    <source>
        <dbReference type="EMBL" id="AII11357.1"/>
    </source>
</evidence>
<reference evidence="1 2" key="1">
    <citation type="submission" date="2014-07" db="EMBL/GenBank/DDBJ databases">
        <title>Genome Sequence of Rhodococcus opacus Strain R7, a Biodegrader of Mono- and Polycyclic Aromatic Hydrocarbons.</title>
        <authorList>
            <person name="Di Gennaro P."/>
            <person name="Zampolli J."/>
            <person name="Presti I."/>
            <person name="Cappelletti M."/>
            <person name="D'Ursi P."/>
            <person name="Orro A."/>
            <person name="Mezzelani A."/>
            <person name="Milanesi L."/>
        </authorList>
    </citation>
    <scope>NUCLEOTIDE SEQUENCE [LARGE SCALE GENOMIC DNA]</scope>
    <source>
        <strain evidence="1 2">R7</strain>
        <plasmid evidence="1">pPDG4</plasmid>
    </source>
</reference>
<keyword evidence="1" id="KW-0614">Plasmid</keyword>
<sequence>MRVMKVGTQKPARVHVSWVDEAFEGKQEWVPPARLKVGWGSVETFLAEEAKWAAVRELSPGSNSIEDSVTWEVFESCIDAEIAECGYNADSGVITIHDVRQLASLLDIPEDELRSDPRSFEIGSSLVASWLITEPVARRAAMKFADQLLAKMSSDERQAQREAIHGSYLHGRGRNADHHISAEICRQVDDEFGAPRRALMRQWCGSEAVDRQDELVALREEVLRLGKLVQQATDRLRRAGYSADAEDLQRKLGVPVDELRPGSDPAGC</sequence>
<dbReference type="AlphaFoldDB" id="A0A076F1Y6"/>
<dbReference type="EMBL" id="CP008951">
    <property type="protein sequence ID" value="AII11357.1"/>
    <property type="molecule type" value="Genomic_DNA"/>
</dbReference>
<evidence type="ECO:0000313" key="2">
    <source>
        <dbReference type="Proteomes" id="UP000028488"/>
    </source>
</evidence>